<dbReference type="InterPro" id="IPR011992">
    <property type="entry name" value="EF-hand-dom_pair"/>
</dbReference>
<keyword evidence="4" id="KW-1185">Reference proteome</keyword>
<evidence type="ECO:0000313" key="3">
    <source>
        <dbReference type="EMBL" id="KAF2304348.1"/>
    </source>
</evidence>
<keyword evidence="1" id="KW-0472">Membrane</keyword>
<organism evidence="3 4">
    <name type="scientific">Hevea brasiliensis</name>
    <name type="common">Para rubber tree</name>
    <name type="synonym">Siphonia brasiliensis</name>
    <dbReference type="NCBI Taxonomy" id="3981"/>
    <lineage>
        <taxon>Eukaryota</taxon>
        <taxon>Viridiplantae</taxon>
        <taxon>Streptophyta</taxon>
        <taxon>Embryophyta</taxon>
        <taxon>Tracheophyta</taxon>
        <taxon>Spermatophyta</taxon>
        <taxon>Magnoliopsida</taxon>
        <taxon>eudicotyledons</taxon>
        <taxon>Gunneridae</taxon>
        <taxon>Pentapetalae</taxon>
        <taxon>rosids</taxon>
        <taxon>fabids</taxon>
        <taxon>Malpighiales</taxon>
        <taxon>Euphorbiaceae</taxon>
        <taxon>Crotonoideae</taxon>
        <taxon>Micrandreae</taxon>
        <taxon>Hevea</taxon>
    </lineage>
</organism>
<dbReference type="Gene3D" id="1.10.238.10">
    <property type="entry name" value="EF-hand"/>
    <property type="match status" value="1"/>
</dbReference>
<feature type="domain" description="EF-hand" evidence="2">
    <location>
        <begin position="212"/>
        <end position="239"/>
    </location>
</feature>
<keyword evidence="1" id="KW-0812">Transmembrane</keyword>
<evidence type="ECO:0000259" key="2">
    <source>
        <dbReference type="PROSITE" id="PS50222"/>
    </source>
</evidence>
<accession>A0A6A6LVR4</accession>
<dbReference type="InterPro" id="IPR002048">
    <property type="entry name" value="EF_hand_dom"/>
</dbReference>
<feature type="transmembrane region" description="Helical" evidence="1">
    <location>
        <begin position="35"/>
        <end position="55"/>
    </location>
</feature>
<protein>
    <recommendedName>
        <fullName evidence="2">EF-hand domain-containing protein</fullName>
    </recommendedName>
</protein>
<reference evidence="3 4" key="1">
    <citation type="journal article" date="2020" name="Mol. Plant">
        <title>The Chromosome-Based Rubber Tree Genome Provides New Insights into Spurge Genome Evolution and Rubber Biosynthesis.</title>
        <authorList>
            <person name="Liu J."/>
            <person name="Shi C."/>
            <person name="Shi C.C."/>
            <person name="Li W."/>
            <person name="Zhang Q.J."/>
            <person name="Zhang Y."/>
            <person name="Li K."/>
            <person name="Lu H.F."/>
            <person name="Shi C."/>
            <person name="Zhu S.T."/>
            <person name="Xiao Z.Y."/>
            <person name="Nan H."/>
            <person name="Yue Y."/>
            <person name="Zhu X.G."/>
            <person name="Wu Y."/>
            <person name="Hong X.N."/>
            <person name="Fan G.Y."/>
            <person name="Tong Y."/>
            <person name="Zhang D."/>
            <person name="Mao C.L."/>
            <person name="Liu Y.L."/>
            <person name="Hao S.J."/>
            <person name="Liu W.Q."/>
            <person name="Lv M.Q."/>
            <person name="Zhang H.B."/>
            <person name="Liu Y."/>
            <person name="Hu-Tang G.R."/>
            <person name="Wang J.P."/>
            <person name="Wang J.H."/>
            <person name="Sun Y.H."/>
            <person name="Ni S.B."/>
            <person name="Chen W.B."/>
            <person name="Zhang X.C."/>
            <person name="Jiao Y.N."/>
            <person name="Eichler E.E."/>
            <person name="Li G.H."/>
            <person name="Liu X."/>
            <person name="Gao L.Z."/>
        </authorList>
    </citation>
    <scope>NUCLEOTIDE SEQUENCE [LARGE SCALE GENOMIC DNA]</scope>
    <source>
        <strain evidence="4">cv. GT1</strain>
        <tissue evidence="3">Leaf</tissue>
    </source>
</reference>
<proteinExistence type="predicted"/>
<dbReference type="SUPFAM" id="SSF47473">
    <property type="entry name" value="EF-hand"/>
    <property type="match status" value="1"/>
</dbReference>
<dbReference type="EMBL" id="JAAGAX010000009">
    <property type="protein sequence ID" value="KAF2304348.1"/>
    <property type="molecule type" value="Genomic_DNA"/>
</dbReference>
<dbReference type="PANTHER" id="PTHR35506">
    <property type="entry name" value="OS02G0135600 PROTEIN"/>
    <property type="match status" value="1"/>
</dbReference>
<dbReference type="PROSITE" id="PS50222">
    <property type="entry name" value="EF_HAND_2"/>
    <property type="match status" value="1"/>
</dbReference>
<dbReference type="Proteomes" id="UP000467840">
    <property type="component" value="Chromosome 16"/>
</dbReference>
<feature type="transmembrane region" description="Helical" evidence="1">
    <location>
        <begin position="67"/>
        <end position="86"/>
    </location>
</feature>
<evidence type="ECO:0000256" key="1">
    <source>
        <dbReference type="SAM" id="Phobius"/>
    </source>
</evidence>
<dbReference type="PANTHER" id="PTHR35506:SF1">
    <property type="entry name" value="OS02G0135600 PROTEIN"/>
    <property type="match status" value="1"/>
</dbReference>
<name>A0A6A6LVR4_HEVBR</name>
<sequence>MSTVISYSCWQSPRFHFLIIWTTLQFSEGKLNSNILGLQVGIHWLCSGLSNVLVSKRSSSLTIGERICAALLPFAALIEVLIFAVSNCFELRPRIKRIRYRFTDLVGLARESRCKSLSLSNFSLLAFHFSVPLVLKWPFCVGFIGDVAVTVNEVEALYELYKKLSSSIIDDGLIHKVFFYFFFFFWKKIVGRTSVSNLPNASWRESLPRPVAFRLYDLKQTGYIDREEVRQMVVAILMESNVNLDDELLDDIIDKASISRTFFFPLIVRHPSSGALETQYLQSSFRHLLKLMLTRMIAESEDERIVREFANLLDACEAYQDMSFEKSTLMPTISQRFMGMKAAVITNSPYLKSFGSKIGFNVLQFSDLNGNDCSLFGTSVDLVTSELLKLLGFQEGQTIETSQFDFVLVHIGAGERVNSERGSDVISDTEYINALVGGVMNTAQPGSEIGSRLHLSLVMSYGNYGEMGTNLSILASKDEMNSDLSMLLPRQSYTMKGEKPRTDVRHHCPMLIAQWQYAVTRMDLAETFSFKDFKKHGGNGVIPADRFMHEVAFKLWKAPKYGA</sequence>
<gene>
    <name evidence="3" type="ORF">GH714_030323</name>
</gene>
<keyword evidence="1" id="KW-1133">Transmembrane helix</keyword>
<comment type="caution">
    <text evidence="3">The sequence shown here is derived from an EMBL/GenBank/DDBJ whole genome shotgun (WGS) entry which is preliminary data.</text>
</comment>
<dbReference type="AlphaFoldDB" id="A0A6A6LVR4"/>
<dbReference type="GO" id="GO:0005509">
    <property type="term" value="F:calcium ion binding"/>
    <property type="evidence" value="ECO:0007669"/>
    <property type="project" value="InterPro"/>
</dbReference>
<evidence type="ECO:0000313" key="4">
    <source>
        <dbReference type="Proteomes" id="UP000467840"/>
    </source>
</evidence>